<dbReference type="PANTHER" id="PTHR44757:SF2">
    <property type="entry name" value="BIOFILM ARCHITECTURE MAINTENANCE PROTEIN MBAA"/>
    <property type="match status" value="1"/>
</dbReference>
<dbReference type="InterPro" id="IPR052155">
    <property type="entry name" value="Biofilm_reg_signaling"/>
</dbReference>
<accession>A0A2S0K4C7</accession>
<dbReference type="EC" id="3.1.4.52" evidence="4"/>
<dbReference type="InterPro" id="IPR035965">
    <property type="entry name" value="PAS-like_dom_sf"/>
</dbReference>
<dbReference type="Proteomes" id="UP000255295">
    <property type="component" value="Unassembled WGS sequence"/>
</dbReference>
<dbReference type="SUPFAM" id="SSF55785">
    <property type="entry name" value="PYP-like sensor domain (PAS domain)"/>
    <property type="match status" value="1"/>
</dbReference>
<sequence>MKKYRKNVAQFTNYRQLALLNPFDAVVCLKQADDGDFEIVYYNDKLPLAIALQDEKATTAKQFFNKQCWQQLWKIIQQEFNIARKIALYSETEQMQKSFAVSVQQIEPSIIAVILREEQRDTKPYLQFVEQHVCPILTTDLQGRIVHQNVTATSLLSREHHSLIGLDIFSLLECNYVNEVQLLFAKTIEGATLDMPKCLFKGNLLSNEPFYLRTHPTYFNGEIIGVHFFVRDANLFKSYHDSFYYLALTDELTGIWNRKAIKEHWLQHLNDKQSEHQQATILLVDIDRFKKFNESLGESKGDELLRMFCHRLREFCYAQCSLYRYNSDEFIFILKDATIDKIEQLANAILDSLKQPFMIDDQEYFISVSIGISLSPADGKDLETLVRKADQALFSAKEHGRSHYRYYREDMTNVFPNEALMEAHLRRAIEFNELSIHLQPQMNLNDNSINSFEALLRWNNRKFGFVSPAQFIPIAEATGLIVEIGDWIINEVCRYQKEWRAKGYRPVRIAINISPKQFRKENFARKIKATLKKYNVSPHLIEVEITESSMTNVHETFSILTELKQLGVYVSVDDFGTGYSSLSYLKRYPIDIIKIDQSFIADIEKDDKNEAIIKAIISMSHNLGLEVIAEGIEEPSQVAFLKRHRCQKGQGYLYNKPLPVETIVAQYFVG</sequence>
<dbReference type="InterPro" id="IPR029787">
    <property type="entry name" value="Nucleotide_cyclase"/>
</dbReference>
<feature type="domain" description="GGDEF" evidence="2">
    <location>
        <begin position="277"/>
        <end position="409"/>
    </location>
</feature>
<dbReference type="PROSITE" id="PS50887">
    <property type="entry name" value="GGDEF"/>
    <property type="match status" value="1"/>
</dbReference>
<dbReference type="GO" id="GO:0071111">
    <property type="term" value="F:cyclic-guanylate-specific phosphodiesterase activity"/>
    <property type="evidence" value="ECO:0007669"/>
    <property type="project" value="UniProtKB-EC"/>
</dbReference>
<dbReference type="SMART" id="SM00052">
    <property type="entry name" value="EAL"/>
    <property type="match status" value="1"/>
</dbReference>
<dbReference type="InterPro" id="IPR043128">
    <property type="entry name" value="Rev_trsase/Diguanyl_cyclase"/>
</dbReference>
<evidence type="ECO:0000313" key="4">
    <source>
        <dbReference type="EMBL" id="SUV15820.1"/>
    </source>
</evidence>
<dbReference type="RefSeq" id="WP_024362252.1">
    <property type="nucleotide sequence ID" value="NZ_BJNS01000008.1"/>
</dbReference>
<gene>
    <name evidence="4" type="primary">gmr_1</name>
    <name evidence="3" type="ORF">LS41612_18940</name>
    <name evidence="4" type="ORF">NCTC10338_00892</name>
</gene>
<dbReference type="InterPro" id="IPR001633">
    <property type="entry name" value="EAL_dom"/>
</dbReference>
<name>A0A2S0K4C7_LYSSH</name>
<dbReference type="CDD" id="cd01949">
    <property type="entry name" value="GGDEF"/>
    <property type="match status" value="1"/>
</dbReference>
<evidence type="ECO:0000313" key="5">
    <source>
        <dbReference type="Proteomes" id="UP000238825"/>
    </source>
</evidence>
<evidence type="ECO:0000259" key="1">
    <source>
        <dbReference type="PROSITE" id="PS50883"/>
    </source>
</evidence>
<dbReference type="Pfam" id="PF00563">
    <property type="entry name" value="EAL"/>
    <property type="match status" value="1"/>
</dbReference>
<dbReference type="PANTHER" id="PTHR44757">
    <property type="entry name" value="DIGUANYLATE CYCLASE DGCP"/>
    <property type="match status" value="1"/>
</dbReference>
<organism evidence="3 5">
    <name type="scientific">Lysinibacillus sphaericus</name>
    <name type="common">Bacillus sphaericus</name>
    <dbReference type="NCBI Taxonomy" id="1421"/>
    <lineage>
        <taxon>Bacteria</taxon>
        <taxon>Bacillati</taxon>
        <taxon>Bacillota</taxon>
        <taxon>Bacilli</taxon>
        <taxon>Bacillales</taxon>
        <taxon>Bacillaceae</taxon>
        <taxon>Lysinibacillus</taxon>
    </lineage>
</organism>
<dbReference type="InterPro" id="IPR000160">
    <property type="entry name" value="GGDEF_dom"/>
</dbReference>
<dbReference type="NCBIfam" id="TIGR00254">
    <property type="entry name" value="GGDEF"/>
    <property type="match status" value="1"/>
</dbReference>
<feature type="domain" description="EAL" evidence="1">
    <location>
        <begin position="418"/>
        <end position="670"/>
    </location>
</feature>
<dbReference type="InterPro" id="IPR035919">
    <property type="entry name" value="EAL_sf"/>
</dbReference>
<dbReference type="Gene3D" id="3.20.20.450">
    <property type="entry name" value="EAL domain"/>
    <property type="match status" value="1"/>
</dbReference>
<dbReference type="EMBL" id="CP019980">
    <property type="protein sequence ID" value="AVK98230.1"/>
    <property type="molecule type" value="Genomic_DNA"/>
</dbReference>
<dbReference type="Pfam" id="PF00990">
    <property type="entry name" value="GGDEF"/>
    <property type="match status" value="1"/>
</dbReference>
<dbReference type="CDD" id="cd01948">
    <property type="entry name" value="EAL"/>
    <property type="match status" value="1"/>
</dbReference>
<dbReference type="Proteomes" id="UP000238825">
    <property type="component" value="Chromosome"/>
</dbReference>
<evidence type="ECO:0000313" key="3">
    <source>
        <dbReference type="EMBL" id="AVK98230.1"/>
    </source>
</evidence>
<reference evidence="4 6" key="2">
    <citation type="submission" date="2018-06" db="EMBL/GenBank/DDBJ databases">
        <authorList>
            <consortium name="Pathogen Informatics"/>
            <person name="Doyle S."/>
        </authorList>
    </citation>
    <scope>NUCLEOTIDE SEQUENCE [LARGE SCALE GENOMIC DNA]</scope>
    <source>
        <strain evidence="4 6">NCTC10338</strain>
    </source>
</reference>
<dbReference type="PROSITE" id="PS50883">
    <property type="entry name" value="EAL"/>
    <property type="match status" value="1"/>
</dbReference>
<evidence type="ECO:0000313" key="6">
    <source>
        <dbReference type="Proteomes" id="UP000255295"/>
    </source>
</evidence>
<dbReference type="GeneID" id="48278288"/>
<protein>
    <submittedName>
        <fullName evidence="4">Diguanylate cyclase/phosphodiesterase</fullName>
        <ecNumber evidence="4">3.1.4.52</ecNumber>
    </submittedName>
    <submittedName>
        <fullName evidence="3">GGDEF-domain containing protein</fullName>
    </submittedName>
</protein>
<reference evidence="3 5" key="1">
    <citation type="submission" date="2017-03" db="EMBL/GenBank/DDBJ databases">
        <title>The whole genome sequencing and assembly of Lysinibacillus sphaericus DSM 28T strain.</title>
        <authorList>
            <person name="Lee Y.-J."/>
            <person name="Yi H."/>
            <person name="Bahn Y.-S."/>
            <person name="Kim J.F."/>
            <person name="Lee D.-W."/>
        </authorList>
    </citation>
    <scope>NUCLEOTIDE SEQUENCE [LARGE SCALE GENOMIC DNA]</scope>
    <source>
        <strain evidence="3 5">DSM 28</strain>
    </source>
</reference>
<keyword evidence="4" id="KW-0378">Hydrolase</keyword>
<evidence type="ECO:0000259" key="2">
    <source>
        <dbReference type="PROSITE" id="PS50887"/>
    </source>
</evidence>
<dbReference type="SUPFAM" id="SSF141868">
    <property type="entry name" value="EAL domain-like"/>
    <property type="match status" value="1"/>
</dbReference>
<dbReference type="SUPFAM" id="SSF55073">
    <property type="entry name" value="Nucleotide cyclase"/>
    <property type="match status" value="1"/>
</dbReference>
<proteinExistence type="predicted"/>
<dbReference type="EMBL" id="UFSZ01000001">
    <property type="protein sequence ID" value="SUV15820.1"/>
    <property type="molecule type" value="Genomic_DNA"/>
</dbReference>
<dbReference type="SMART" id="SM00267">
    <property type="entry name" value="GGDEF"/>
    <property type="match status" value="1"/>
</dbReference>
<dbReference type="AlphaFoldDB" id="A0A2S0K4C7"/>
<dbReference type="Gene3D" id="3.30.70.270">
    <property type="match status" value="1"/>
</dbReference>